<dbReference type="GO" id="GO:0070813">
    <property type="term" value="P:hydrogen sulfide metabolic process"/>
    <property type="evidence" value="ECO:0007669"/>
    <property type="project" value="TreeGrafter"/>
</dbReference>
<dbReference type="Proteomes" id="UP000192342">
    <property type="component" value="Unassembled WGS sequence"/>
</dbReference>
<evidence type="ECO:0000256" key="1">
    <source>
        <dbReference type="ARBA" id="ARBA00022723"/>
    </source>
</evidence>
<dbReference type="InterPro" id="IPR001279">
    <property type="entry name" value="Metallo-B-lactamas"/>
</dbReference>
<keyword evidence="4" id="KW-1185">Reference proteome</keyword>
<evidence type="ECO:0000313" key="3">
    <source>
        <dbReference type="EMBL" id="ORE87154.1"/>
    </source>
</evidence>
<sequence>MTQTNLDMTKVEIEAFYDAASGTVTYVVADRPSGQAVVIDPVLDFDPDSGRVHSSSVQSLVAYLREHKLSLRWILETHAHADHLSGAQALKHEMGGDVAIGANIRQVQDRFGKLFDMSEDNWAHDGGFDRLLSDCERLPLGEHDIEVLFTPGHTPACVSYRIDDAVFVGDTLFMPDAGTARADFPGGDARQLYRSIHRLLALPPDTRLFMCHDYGLESRGPAWQTTVAEELERNTMIGEGISEEAFVAMREARDATLRAPARILPSLQVNIRAGHLPPPHANGMSYLSIPINALGGG</sequence>
<organism evidence="3 4">
    <name type="scientific">Oceanococcus atlanticus</name>
    <dbReference type="NCBI Taxonomy" id="1317117"/>
    <lineage>
        <taxon>Bacteria</taxon>
        <taxon>Pseudomonadati</taxon>
        <taxon>Pseudomonadota</taxon>
        <taxon>Gammaproteobacteria</taxon>
        <taxon>Chromatiales</taxon>
        <taxon>Oceanococcaceae</taxon>
        <taxon>Oceanococcus</taxon>
    </lineage>
</organism>
<dbReference type="AlphaFoldDB" id="A0A1Y1SEN7"/>
<dbReference type="SMART" id="SM00849">
    <property type="entry name" value="Lactamase_B"/>
    <property type="match status" value="1"/>
</dbReference>
<dbReference type="GO" id="GO:0046872">
    <property type="term" value="F:metal ion binding"/>
    <property type="evidence" value="ECO:0007669"/>
    <property type="project" value="UniProtKB-KW"/>
</dbReference>
<dbReference type="InterPro" id="IPR051682">
    <property type="entry name" value="Mito_Persulfide_Diox"/>
</dbReference>
<feature type="domain" description="Metallo-beta-lactamase" evidence="2">
    <location>
        <begin position="22"/>
        <end position="212"/>
    </location>
</feature>
<dbReference type="CDD" id="cd07724">
    <property type="entry name" value="POD-like_MBL-fold"/>
    <property type="match status" value="1"/>
</dbReference>
<dbReference type="SUPFAM" id="SSF56281">
    <property type="entry name" value="Metallo-hydrolase/oxidoreductase"/>
    <property type="match status" value="1"/>
</dbReference>
<dbReference type="InterPro" id="IPR036866">
    <property type="entry name" value="RibonucZ/Hydroxyglut_hydro"/>
</dbReference>
<reference evidence="3 4" key="1">
    <citation type="submission" date="2013-04" db="EMBL/GenBank/DDBJ databases">
        <title>Oceanococcus atlanticus 22II-S10r2 Genome Sequencing.</title>
        <authorList>
            <person name="Lai Q."/>
            <person name="Li G."/>
            <person name="Shao Z."/>
        </authorList>
    </citation>
    <scope>NUCLEOTIDE SEQUENCE [LARGE SCALE GENOMIC DNA]</scope>
    <source>
        <strain evidence="3 4">22II-S10r2</strain>
    </source>
</reference>
<name>A0A1Y1SEN7_9GAMM</name>
<dbReference type="PANTHER" id="PTHR43084">
    <property type="entry name" value="PERSULFIDE DIOXYGENASE ETHE1"/>
    <property type="match status" value="1"/>
</dbReference>
<dbReference type="GO" id="GO:0050313">
    <property type="term" value="F:sulfur dioxygenase activity"/>
    <property type="evidence" value="ECO:0007669"/>
    <property type="project" value="InterPro"/>
</dbReference>
<comment type="caution">
    <text evidence="3">The sequence shown here is derived from an EMBL/GenBank/DDBJ whole genome shotgun (WGS) entry which is preliminary data.</text>
</comment>
<keyword evidence="1" id="KW-0479">Metal-binding</keyword>
<protein>
    <submittedName>
        <fullName evidence="3">Metallo-beta-lactamase superfamily protein</fullName>
    </submittedName>
</protein>
<evidence type="ECO:0000259" key="2">
    <source>
        <dbReference type="SMART" id="SM00849"/>
    </source>
</evidence>
<dbReference type="PANTHER" id="PTHR43084:SF1">
    <property type="entry name" value="PERSULFIDE DIOXYGENASE ETHE1, MITOCHONDRIAL"/>
    <property type="match status" value="1"/>
</dbReference>
<gene>
    <name evidence="3" type="ORF">ATO7_08942</name>
</gene>
<accession>A0A1Y1SEN7</accession>
<dbReference type="STRING" id="1317117.ATO7_08942"/>
<dbReference type="GO" id="GO:0006749">
    <property type="term" value="P:glutathione metabolic process"/>
    <property type="evidence" value="ECO:0007669"/>
    <property type="project" value="InterPro"/>
</dbReference>
<evidence type="ECO:0000313" key="4">
    <source>
        <dbReference type="Proteomes" id="UP000192342"/>
    </source>
</evidence>
<dbReference type="Pfam" id="PF00753">
    <property type="entry name" value="Lactamase_B"/>
    <property type="match status" value="1"/>
</dbReference>
<dbReference type="InterPro" id="IPR044528">
    <property type="entry name" value="POD-like_MBL-fold"/>
</dbReference>
<dbReference type="Gene3D" id="3.60.15.10">
    <property type="entry name" value="Ribonuclease Z/Hydroxyacylglutathione hydrolase-like"/>
    <property type="match status" value="1"/>
</dbReference>
<dbReference type="EMBL" id="AQQV01000002">
    <property type="protein sequence ID" value="ORE87154.1"/>
    <property type="molecule type" value="Genomic_DNA"/>
</dbReference>
<proteinExistence type="predicted"/>
<dbReference type="RefSeq" id="WP_240499452.1">
    <property type="nucleotide sequence ID" value="NZ_AQQV01000002.1"/>
</dbReference>